<gene>
    <name evidence="2" type="ORF">AGLY_010028</name>
</gene>
<accession>A0A6G0THI7</accession>
<name>A0A6G0THI7_APHGL</name>
<sequence length="237" mass="26720">MAANKLVHFDYFLYNENKIKITKYFLQYWNINIKLFIVINIQTPIMFGERVLSKMEINIFKEENRYFGTSSAISLAVAGAISEGFITTLFPAAIAPITGNRVSCNGIVHTLSVFIQDSTEPRALTISFFKYSISNNTASCLLCSKKIQVKKITISVYGINVNDDVNSTIGFGYQRCHTSRKALSSDMLLKMCMPIFLDKKYLPKINIKEKDEVPRRNGNRNDLKPSDVNTANTASSL</sequence>
<comment type="caution">
    <text evidence="2">The sequence shown here is derived from an EMBL/GenBank/DDBJ whole genome shotgun (WGS) entry which is preliminary data.</text>
</comment>
<evidence type="ECO:0000313" key="3">
    <source>
        <dbReference type="Proteomes" id="UP000475862"/>
    </source>
</evidence>
<keyword evidence="3" id="KW-1185">Reference proteome</keyword>
<organism evidence="2 3">
    <name type="scientific">Aphis glycines</name>
    <name type="common">Soybean aphid</name>
    <dbReference type="NCBI Taxonomy" id="307491"/>
    <lineage>
        <taxon>Eukaryota</taxon>
        <taxon>Metazoa</taxon>
        <taxon>Ecdysozoa</taxon>
        <taxon>Arthropoda</taxon>
        <taxon>Hexapoda</taxon>
        <taxon>Insecta</taxon>
        <taxon>Pterygota</taxon>
        <taxon>Neoptera</taxon>
        <taxon>Paraneoptera</taxon>
        <taxon>Hemiptera</taxon>
        <taxon>Sternorrhyncha</taxon>
        <taxon>Aphidomorpha</taxon>
        <taxon>Aphidoidea</taxon>
        <taxon>Aphididae</taxon>
        <taxon>Aphidini</taxon>
        <taxon>Aphis</taxon>
        <taxon>Aphis</taxon>
    </lineage>
</organism>
<evidence type="ECO:0000313" key="2">
    <source>
        <dbReference type="EMBL" id="KAE9532405.1"/>
    </source>
</evidence>
<dbReference type="Proteomes" id="UP000475862">
    <property type="component" value="Unassembled WGS sequence"/>
</dbReference>
<dbReference type="AlphaFoldDB" id="A0A6G0THI7"/>
<proteinExistence type="predicted"/>
<reference evidence="2 3" key="1">
    <citation type="submission" date="2019-08" db="EMBL/GenBank/DDBJ databases">
        <title>The genome of the soybean aphid Biotype 1, its phylome, world population structure and adaptation to the North American continent.</title>
        <authorList>
            <person name="Giordano R."/>
            <person name="Donthu R.K."/>
            <person name="Hernandez A.G."/>
            <person name="Wright C.L."/>
            <person name="Zimin A.V."/>
        </authorList>
    </citation>
    <scope>NUCLEOTIDE SEQUENCE [LARGE SCALE GENOMIC DNA]</scope>
    <source>
        <tissue evidence="2">Whole aphids</tissue>
    </source>
</reference>
<evidence type="ECO:0000256" key="1">
    <source>
        <dbReference type="SAM" id="MobiDB-lite"/>
    </source>
</evidence>
<feature type="compositionally biased region" description="Basic and acidic residues" evidence="1">
    <location>
        <begin position="212"/>
        <end position="225"/>
    </location>
</feature>
<feature type="compositionally biased region" description="Polar residues" evidence="1">
    <location>
        <begin position="227"/>
        <end position="237"/>
    </location>
</feature>
<feature type="region of interest" description="Disordered" evidence="1">
    <location>
        <begin position="212"/>
        <end position="237"/>
    </location>
</feature>
<dbReference type="EMBL" id="VYZN01000039">
    <property type="protein sequence ID" value="KAE9532405.1"/>
    <property type="molecule type" value="Genomic_DNA"/>
</dbReference>
<protein>
    <submittedName>
        <fullName evidence="2">Uncharacterized protein</fullName>
    </submittedName>
</protein>